<sequence length="26" mass="3049">MFALTVSYTVMTYIRPWRVDSSHSSN</sequence>
<accession>A0A0A8Y824</accession>
<proteinExistence type="predicted"/>
<organism evidence="1">
    <name type="scientific">Arundo donax</name>
    <name type="common">Giant reed</name>
    <name type="synonym">Donax arundinaceus</name>
    <dbReference type="NCBI Taxonomy" id="35708"/>
    <lineage>
        <taxon>Eukaryota</taxon>
        <taxon>Viridiplantae</taxon>
        <taxon>Streptophyta</taxon>
        <taxon>Embryophyta</taxon>
        <taxon>Tracheophyta</taxon>
        <taxon>Spermatophyta</taxon>
        <taxon>Magnoliopsida</taxon>
        <taxon>Liliopsida</taxon>
        <taxon>Poales</taxon>
        <taxon>Poaceae</taxon>
        <taxon>PACMAD clade</taxon>
        <taxon>Arundinoideae</taxon>
        <taxon>Arundineae</taxon>
        <taxon>Arundo</taxon>
    </lineage>
</organism>
<name>A0A0A8Y824_ARUDO</name>
<dbReference type="EMBL" id="GBRH01278028">
    <property type="protein sequence ID" value="JAD19867.1"/>
    <property type="molecule type" value="Transcribed_RNA"/>
</dbReference>
<evidence type="ECO:0000313" key="1">
    <source>
        <dbReference type="EMBL" id="JAD19867.1"/>
    </source>
</evidence>
<dbReference type="AlphaFoldDB" id="A0A0A8Y824"/>
<reference evidence="1" key="1">
    <citation type="submission" date="2014-09" db="EMBL/GenBank/DDBJ databases">
        <authorList>
            <person name="Magalhaes I.L.F."/>
            <person name="Oliveira U."/>
            <person name="Santos F.R."/>
            <person name="Vidigal T.H.D.A."/>
            <person name="Brescovit A.D."/>
            <person name="Santos A.J."/>
        </authorList>
    </citation>
    <scope>NUCLEOTIDE SEQUENCE</scope>
    <source>
        <tissue evidence="1">Shoot tissue taken approximately 20 cm above the soil surface</tissue>
    </source>
</reference>
<reference evidence="1" key="2">
    <citation type="journal article" date="2015" name="Data Brief">
        <title>Shoot transcriptome of the giant reed, Arundo donax.</title>
        <authorList>
            <person name="Barrero R.A."/>
            <person name="Guerrero F.D."/>
            <person name="Moolhuijzen P."/>
            <person name="Goolsby J.A."/>
            <person name="Tidwell J."/>
            <person name="Bellgard S.E."/>
            <person name="Bellgard M.I."/>
        </authorList>
    </citation>
    <scope>NUCLEOTIDE SEQUENCE</scope>
    <source>
        <tissue evidence="1">Shoot tissue taken approximately 20 cm above the soil surface</tissue>
    </source>
</reference>
<protein>
    <submittedName>
        <fullName evidence="1">Uncharacterized protein</fullName>
    </submittedName>
</protein>